<dbReference type="Proteomes" id="UP000747542">
    <property type="component" value="Unassembled WGS sequence"/>
</dbReference>
<dbReference type="SUPFAM" id="SSF52025">
    <property type="entry name" value="PA domain"/>
    <property type="match status" value="2"/>
</dbReference>
<dbReference type="GO" id="GO:0004180">
    <property type="term" value="F:carboxypeptidase activity"/>
    <property type="evidence" value="ECO:0007669"/>
    <property type="project" value="TreeGrafter"/>
</dbReference>
<keyword evidence="3" id="KW-0645">Protease</keyword>
<protein>
    <submittedName>
        <fullName evidence="3">Aminopeptidase NAALADL1-like 1</fullName>
    </submittedName>
</protein>
<keyword evidence="3" id="KW-0378">Hydrolase</keyword>
<dbReference type="AlphaFoldDB" id="A0A8J5K1K3"/>
<proteinExistence type="predicted"/>
<name>A0A8J5K1K3_HOMAM</name>
<evidence type="ECO:0000313" key="3">
    <source>
        <dbReference type="EMBL" id="KAG7168557.1"/>
    </source>
</evidence>
<dbReference type="PANTHER" id="PTHR10404:SF46">
    <property type="entry name" value="VACUOLAR PROTEIN SORTING-ASSOCIATED PROTEIN 70"/>
    <property type="match status" value="1"/>
</dbReference>
<evidence type="ECO:0000256" key="1">
    <source>
        <dbReference type="SAM" id="MobiDB-lite"/>
    </source>
</evidence>
<keyword evidence="2" id="KW-0472">Membrane</keyword>
<evidence type="ECO:0000313" key="4">
    <source>
        <dbReference type="Proteomes" id="UP000747542"/>
    </source>
</evidence>
<feature type="transmembrane region" description="Helical" evidence="2">
    <location>
        <begin position="58"/>
        <end position="85"/>
    </location>
</feature>
<organism evidence="3 4">
    <name type="scientific">Homarus americanus</name>
    <name type="common">American lobster</name>
    <dbReference type="NCBI Taxonomy" id="6706"/>
    <lineage>
        <taxon>Eukaryota</taxon>
        <taxon>Metazoa</taxon>
        <taxon>Ecdysozoa</taxon>
        <taxon>Arthropoda</taxon>
        <taxon>Crustacea</taxon>
        <taxon>Multicrustacea</taxon>
        <taxon>Malacostraca</taxon>
        <taxon>Eumalacostraca</taxon>
        <taxon>Eucarida</taxon>
        <taxon>Decapoda</taxon>
        <taxon>Pleocyemata</taxon>
        <taxon>Astacidea</taxon>
        <taxon>Nephropoidea</taxon>
        <taxon>Nephropidae</taxon>
        <taxon>Homarus</taxon>
    </lineage>
</organism>
<keyword evidence="3" id="KW-0031">Aminopeptidase</keyword>
<dbReference type="InterPro" id="IPR046450">
    <property type="entry name" value="PA_dom_sf"/>
</dbReference>
<comment type="caution">
    <text evidence="3">The sequence shown here is derived from an EMBL/GenBank/DDBJ whole genome shotgun (WGS) entry which is preliminary data.</text>
</comment>
<gene>
    <name evidence="3" type="ORF">Hamer_G002646</name>
</gene>
<feature type="region of interest" description="Disordered" evidence="1">
    <location>
        <begin position="1"/>
        <end position="36"/>
    </location>
</feature>
<accession>A0A8J5K1K3</accession>
<feature type="compositionally biased region" description="Basic and acidic residues" evidence="1">
    <location>
        <begin position="26"/>
        <end position="35"/>
    </location>
</feature>
<keyword evidence="4" id="KW-1185">Reference proteome</keyword>
<keyword evidence="2" id="KW-1133">Transmembrane helix</keyword>
<dbReference type="InterPro" id="IPR039373">
    <property type="entry name" value="Peptidase_M28B"/>
</dbReference>
<sequence length="590" mass="64212">MTMSGESYTRWRAQPSDDEDDEGVEGESRGGRGRGEAVTIITPSAPRLPHVLSHGGQIRLLCVMILMLSVCLVCVGLGVCVGLAWGYARSYRHTSEHIISGSTLDYMHVQRFLHSLLPSMIQYNMKELEEIPQRMLADFVEDTWEFQGLDTTTTTFRVHLSKPDTENPNTVEVTYSDGHKEVLNPLPPTGNPTPFSAYSPAGVVTGPLVYGRYGKREDLATLQSRKINLKGSILLLRHGKLHNGAKCHPHHLSATPHHAIVPPLIILVPPLIILVPPLIILVPSLIILVPPLIILVAPLTVVFTHLVAPITTSPQMHNAEQAGAVGVLFYPDPADMRGMFGGGEPYPNGTGLPDDGVIWSTVSTLPGDPATPFLPSLDYIYRTGQSSQTLPKIPGHTVSAEVAQQLLVMMDGPEAPEGWWGDLDLVYRLGGSWTLDSNVTNITLSVNNILHEKTLKNIHATLPAADESSEAIAKNYLPGGTQRKLVFSAWAAGEYGMIGSTEFTQLYSSWVDSSVIAYLSVDEMLQGTGSLRVMASPTLRQAIREAATQVMWPVGEDVSVYDGWCSSDPLGSNPNRPYSRKNPFPNVTSV</sequence>
<dbReference type="Gene3D" id="3.50.30.30">
    <property type="match status" value="2"/>
</dbReference>
<feature type="transmembrane region" description="Helical" evidence="2">
    <location>
        <begin position="285"/>
        <end position="308"/>
    </location>
</feature>
<keyword evidence="2" id="KW-0812">Transmembrane</keyword>
<dbReference type="SUPFAM" id="SSF53187">
    <property type="entry name" value="Zn-dependent exopeptidases"/>
    <property type="match status" value="1"/>
</dbReference>
<feature type="compositionally biased region" description="Acidic residues" evidence="1">
    <location>
        <begin position="16"/>
        <end position="25"/>
    </location>
</feature>
<dbReference type="Gene3D" id="3.40.630.10">
    <property type="entry name" value="Zn peptidases"/>
    <property type="match status" value="3"/>
</dbReference>
<dbReference type="EMBL" id="JAHLQT010020073">
    <property type="protein sequence ID" value="KAG7168557.1"/>
    <property type="molecule type" value="Genomic_DNA"/>
</dbReference>
<reference evidence="3" key="1">
    <citation type="journal article" date="2021" name="Sci. Adv.">
        <title>The American lobster genome reveals insights on longevity, neural, and immune adaptations.</title>
        <authorList>
            <person name="Polinski J.M."/>
            <person name="Zimin A.V."/>
            <person name="Clark K.F."/>
            <person name="Kohn A.B."/>
            <person name="Sadowski N."/>
            <person name="Timp W."/>
            <person name="Ptitsyn A."/>
            <person name="Khanna P."/>
            <person name="Romanova D.Y."/>
            <person name="Williams P."/>
            <person name="Greenwood S.J."/>
            <person name="Moroz L.L."/>
            <person name="Walt D.R."/>
            <person name="Bodnar A.G."/>
        </authorList>
    </citation>
    <scope>NUCLEOTIDE SEQUENCE</scope>
    <source>
        <strain evidence="3">GMGI-L3</strain>
    </source>
</reference>
<dbReference type="GO" id="GO:0004177">
    <property type="term" value="F:aminopeptidase activity"/>
    <property type="evidence" value="ECO:0007669"/>
    <property type="project" value="UniProtKB-KW"/>
</dbReference>
<evidence type="ECO:0000256" key="2">
    <source>
        <dbReference type="SAM" id="Phobius"/>
    </source>
</evidence>
<feature type="transmembrane region" description="Helical" evidence="2">
    <location>
        <begin position="259"/>
        <end position="279"/>
    </location>
</feature>
<dbReference type="PANTHER" id="PTHR10404">
    <property type="entry name" value="N-ACETYLATED-ALPHA-LINKED ACIDIC DIPEPTIDASE"/>
    <property type="match status" value="1"/>
</dbReference>